<evidence type="ECO:0000256" key="1">
    <source>
        <dbReference type="ARBA" id="ARBA00022737"/>
    </source>
</evidence>
<reference evidence="3 4" key="1">
    <citation type="journal article" date="2018" name="PLoS Genet.">
        <title>Population sequencing reveals clonal diversity and ancestral inbreeding in the grapevine cultivar Chardonnay.</title>
        <authorList>
            <person name="Roach M.J."/>
            <person name="Johnson D.L."/>
            <person name="Bohlmann J."/>
            <person name="van Vuuren H.J."/>
            <person name="Jones S.J."/>
            <person name="Pretorius I.S."/>
            <person name="Schmidt S.A."/>
            <person name="Borneman A.R."/>
        </authorList>
    </citation>
    <scope>NUCLEOTIDE SEQUENCE [LARGE SCALE GENOMIC DNA]</scope>
    <source>
        <strain evidence="4">cv. Chardonnay</strain>
        <tissue evidence="3">Leaf</tissue>
    </source>
</reference>
<accession>A0A438H9I3</accession>
<protein>
    <submittedName>
        <fullName evidence="3">Disease resistance protein RPH8A</fullName>
    </submittedName>
</protein>
<dbReference type="AlphaFoldDB" id="A0A438H9I3"/>
<dbReference type="InterPro" id="IPR055414">
    <property type="entry name" value="LRR_R13L4/SHOC2-like"/>
</dbReference>
<organism evidence="3 4">
    <name type="scientific">Vitis vinifera</name>
    <name type="common">Grape</name>
    <dbReference type="NCBI Taxonomy" id="29760"/>
    <lineage>
        <taxon>Eukaryota</taxon>
        <taxon>Viridiplantae</taxon>
        <taxon>Streptophyta</taxon>
        <taxon>Embryophyta</taxon>
        <taxon>Tracheophyta</taxon>
        <taxon>Spermatophyta</taxon>
        <taxon>Magnoliopsida</taxon>
        <taxon>eudicotyledons</taxon>
        <taxon>Gunneridae</taxon>
        <taxon>Pentapetalae</taxon>
        <taxon>rosids</taxon>
        <taxon>Vitales</taxon>
        <taxon>Vitaceae</taxon>
        <taxon>Viteae</taxon>
        <taxon>Vitis</taxon>
    </lineage>
</organism>
<comment type="caution">
    <text evidence="3">The sequence shown here is derived from an EMBL/GenBank/DDBJ whole genome shotgun (WGS) entry which is preliminary data.</text>
</comment>
<evidence type="ECO:0000259" key="2">
    <source>
        <dbReference type="Pfam" id="PF23598"/>
    </source>
</evidence>
<dbReference type="SUPFAM" id="SSF52058">
    <property type="entry name" value="L domain-like"/>
    <property type="match status" value="1"/>
</dbReference>
<dbReference type="PANTHER" id="PTHR15140">
    <property type="entry name" value="TUBULIN-SPECIFIC CHAPERONE E"/>
    <property type="match status" value="1"/>
</dbReference>
<dbReference type="Proteomes" id="UP000288805">
    <property type="component" value="Unassembled WGS sequence"/>
</dbReference>
<sequence>MRLPTSIVRLVNLQTLDLDGNFLCLPCKIWKLQQLRHLNCPGGIVSRKPFTERATDPAQAAQDNGRLDPLFEGGENNVSGLMSFSHHTRLQKLVLGGRLEKLPVDTGFYPPNLLQLKLWETELEQDPMSILGELPNLRILKLLWNSYVGKKMNCSEGRFHQLEFLHMEHLSNLEDFTVEEGAMPKLRTLQMEWFWKMKKFPDGLLGLRNLQELNLLHCSNELLKEVFQTQGEDWNRIRLITSQTHPISDNTSFILLDDTGFH</sequence>
<proteinExistence type="predicted"/>
<dbReference type="Gene3D" id="3.80.10.10">
    <property type="entry name" value="Ribonuclease Inhibitor"/>
    <property type="match status" value="1"/>
</dbReference>
<name>A0A438H9I3_VITVI</name>
<gene>
    <name evidence="3" type="primary">RPH8A_3</name>
    <name evidence="3" type="ORF">CK203_041108</name>
</gene>
<dbReference type="PANTHER" id="PTHR15140:SF6">
    <property type="entry name" value="TUBULIN-SPECIFIC CHAPERONE COFACTOR E-LIKE PROTEIN"/>
    <property type="match status" value="1"/>
</dbReference>
<evidence type="ECO:0000313" key="4">
    <source>
        <dbReference type="Proteomes" id="UP000288805"/>
    </source>
</evidence>
<evidence type="ECO:0000313" key="3">
    <source>
        <dbReference type="EMBL" id="RVW81194.1"/>
    </source>
</evidence>
<dbReference type="EMBL" id="QGNW01000255">
    <property type="protein sequence ID" value="RVW81194.1"/>
    <property type="molecule type" value="Genomic_DNA"/>
</dbReference>
<feature type="domain" description="Disease resistance R13L4/SHOC-2-like LRR" evidence="2">
    <location>
        <begin position="84"/>
        <end position="218"/>
    </location>
</feature>
<dbReference type="Pfam" id="PF23598">
    <property type="entry name" value="LRR_14"/>
    <property type="match status" value="1"/>
</dbReference>
<keyword evidence="1" id="KW-0677">Repeat</keyword>
<dbReference type="InterPro" id="IPR032675">
    <property type="entry name" value="LRR_dom_sf"/>
</dbReference>